<keyword evidence="7" id="KW-0067">ATP-binding</keyword>
<proteinExistence type="inferred from homology"/>
<evidence type="ECO:0000256" key="6">
    <source>
        <dbReference type="ARBA" id="ARBA00022777"/>
    </source>
</evidence>
<dbReference type="PANTHER" id="PTHR18964:SF149">
    <property type="entry name" value="BIFUNCTIONAL UDP-N-ACETYLGLUCOSAMINE 2-EPIMERASE_N-ACETYLMANNOSAMINE KINASE"/>
    <property type="match status" value="1"/>
</dbReference>
<dbReference type="EC" id="2.7.1.2" evidence="2"/>
<organism evidence="9 10">
    <name type="scientific">Anaerostipes rhamnosivorans</name>
    <dbReference type="NCBI Taxonomy" id="1229621"/>
    <lineage>
        <taxon>Bacteria</taxon>
        <taxon>Bacillati</taxon>
        <taxon>Bacillota</taxon>
        <taxon>Clostridia</taxon>
        <taxon>Lachnospirales</taxon>
        <taxon>Lachnospiraceae</taxon>
        <taxon>Anaerostipes</taxon>
    </lineage>
</organism>
<dbReference type="Gene3D" id="3.30.420.40">
    <property type="match status" value="2"/>
</dbReference>
<dbReference type="InterPro" id="IPR000600">
    <property type="entry name" value="ROK"/>
</dbReference>
<dbReference type="GO" id="GO:0005737">
    <property type="term" value="C:cytoplasm"/>
    <property type="evidence" value="ECO:0007669"/>
    <property type="project" value="InterPro"/>
</dbReference>
<evidence type="ECO:0000313" key="10">
    <source>
        <dbReference type="Proteomes" id="UP000298653"/>
    </source>
</evidence>
<reference evidence="9 10" key="1">
    <citation type="submission" date="2019-05" db="EMBL/GenBank/DDBJ databases">
        <title>Complete genome sequencing of Anaerostipes rhamnosivorans.</title>
        <authorList>
            <person name="Bui T.P.N."/>
            <person name="de Vos W.M."/>
        </authorList>
    </citation>
    <scope>NUCLEOTIDE SEQUENCE [LARGE SCALE GENOMIC DNA]</scope>
    <source>
        <strain evidence="9 10">1y2</strain>
    </source>
</reference>
<accession>A0A4P8IEW8</accession>
<dbReference type="NCBIfam" id="TIGR00744">
    <property type="entry name" value="ROK_glcA_fam"/>
    <property type="match status" value="1"/>
</dbReference>
<dbReference type="KEGG" id="arf:AR1Y2_2968"/>
<dbReference type="SUPFAM" id="SSF53067">
    <property type="entry name" value="Actin-like ATPase domain"/>
    <property type="match status" value="1"/>
</dbReference>
<gene>
    <name evidence="9" type="ORF">AR1Y2_2968</name>
</gene>
<dbReference type="PANTHER" id="PTHR18964">
    <property type="entry name" value="ROK (REPRESSOR, ORF, KINASE) FAMILY"/>
    <property type="match status" value="1"/>
</dbReference>
<evidence type="ECO:0000256" key="7">
    <source>
        <dbReference type="ARBA" id="ARBA00022840"/>
    </source>
</evidence>
<evidence type="ECO:0000256" key="8">
    <source>
        <dbReference type="ARBA" id="ARBA00032386"/>
    </source>
</evidence>
<dbReference type="Proteomes" id="UP000298653">
    <property type="component" value="Chromosome"/>
</dbReference>
<evidence type="ECO:0000256" key="3">
    <source>
        <dbReference type="ARBA" id="ARBA00014701"/>
    </source>
</evidence>
<evidence type="ECO:0000313" key="9">
    <source>
        <dbReference type="EMBL" id="QCP36422.1"/>
    </source>
</evidence>
<protein>
    <recommendedName>
        <fullName evidence="3">Glucokinase</fullName>
        <ecNumber evidence="2">2.7.1.2</ecNumber>
    </recommendedName>
    <alternativeName>
        <fullName evidence="8">Glucose kinase</fullName>
    </alternativeName>
</protein>
<dbReference type="AlphaFoldDB" id="A0A4P8IEW8"/>
<dbReference type="EMBL" id="CP040058">
    <property type="protein sequence ID" value="QCP36422.1"/>
    <property type="molecule type" value="Genomic_DNA"/>
</dbReference>
<dbReference type="OrthoDB" id="9810372at2"/>
<comment type="similarity">
    <text evidence="1">Belongs to the ROK (NagC/XylR) family.</text>
</comment>
<keyword evidence="5" id="KW-0547">Nucleotide-binding</keyword>
<dbReference type="InterPro" id="IPR004654">
    <property type="entry name" value="ROK_glcA"/>
</dbReference>
<dbReference type="InterPro" id="IPR049874">
    <property type="entry name" value="ROK_cs"/>
</dbReference>
<keyword evidence="10" id="KW-1185">Reference proteome</keyword>
<keyword evidence="6 9" id="KW-0418">Kinase</keyword>
<name>A0A4P8IEW8_9FIRM</name>
<evidence type="ECO:0000256" key="5">
    <source>
        <dbReference type="ARBA" id="ARBA00022741"/>
    </source>
</evidence>
<evidence type="ECO:0000256" key="1">
    <source>
        <dbReference type="ARBA" id="ARBA00006479"/>
    </source>
</evidence>
<dbReference type="GO" id="GO:0006096">
    <property type="term" value="P:glycolytic process"/>
    <property type="evidence" value="ECO:0007669"/>
    <property type="project" value="InterPro"/>
</dbReference>
<dbReference type="Pfam" id="PF00480">
    <property type="entry name" value="ROK"/>
    <property type="match status" value="1"/>
</dbReference>
<dbReference type="GO" id="GO:0004340">
    <property type="term" value="F:glucokinase activity"/>
    <property type="evidence" value="ECO:0007669"/>
    <property type="project" value="UniProtKB-EC"/>
</dbReference>
<dbReference type="PROSITE" id="PS01125">
    <property type="entry name" value="ROK"/>
    <property type="match status" value="1"/>
</dbReference>
<dbReference type="GO" id="GO:0005524">
    <property type="term" value="F:ATP binding"/>
    <property type="evidence" value="ECO:0007669"/>
    <property type="project" value="UniProtKB-KW"/>
</dbReference>
<dbReference type="InterPro" id="IPR043129">
    <property type="entry name" value="ATPase_NBD"/>
</dbReference>
<evidence type="ECO:0000256" key="2">
    <source>
        <dbReference type="ARBA" id="ARBA00012323"/>
    </source>
</evidence>
<evidence type="ECO:0000256" key="4">
    <source>
        <dbReference type="ARBA" id="ARBA00022679"/>
    </source>
</evidence>
<dbReference type="RefSeq" id="WP_137329654.1">
    <property type="nucleotide sequence ID" value="NZ_CP040058.1"/>
</dbReference>
<sequence>MKYIYGIDVGGTTVKLGLFQEDGSLVEKWEIPTRKENGGAHIIEDIGAALKENIAAHKIQTDQLIGAGVGVPGAVLSLKKVNECVNLGWGQVDVAEELGKLLGCPVKVTNDANVAALGELWVGAAKDYRSAVMVTLGTGVGGGMIVDGQIINGSHGYGGEIGHMTVNPAETRKCNCGKTGCLELYASATGIVFETKKALEASDAETPLKKMTDFSAKDIFDLAKGGDTFAAEQVDHLGEKLAMAFGNITLTVDPEVFVIGGGVSKAGTILLDAIKKHYGNYTFGAVKEGKFILASLGNDAGIYGAARLIKGE</sequence>
<keyword evidence="4 9" id="KW-0808">Transferase</keyword>